<name>A0AAN8W1M1_9MAGN</name>
<evidence type="ECO:0000313" key="2">
    <source>
        <dbReference type="EMBL" id="KAK6939847.1"/>
    </source>
</evidence>
<evidence type="ECO:0000313" key="3">
    <source>
        <dbReference type="Proteomes" id="UP001370490"/>
    </source>
</evidence>
<protein>
    <submittedName>
        <fullName evidence="2">Uncharacterized protein</fullName>
    </submittedName>
</protein>
<accession>A0AAN8W1M1</accession>
<reference evidence="2 3" key="1">
    <citation type="submission" date="2023-12" db="EMBL/GenBank/DDBJ databases">
        <title>A high-quality genome assembly for Dillenia turbinata (Dilleniales).</title>
        <authorList>
            <person name="Chanderbali A."/>
        </authorList>
    </citation>
    <scope>NUCLEOTIDE SEQUENCE [LARGE SCALE GENOMIC DNA]</scope>
    <source>
        <strain evidence="2">LSX21</strain>
        <tissue evidence="2">Leaf</tissue>
    </source>
</reference>
<comment type="caution">
    <text evidence="2">The sequence shown here is derived from an EMBL/GenBank/DDBJ whole genome shotgun (WGS) entry which is preliminary data.</text>
</comment>
<dbReference type="PANTHER" id="PTHR37237:SF1">
    <property type="entry name" value="OS02G0567000 PROTEIN"/>
    <property type="match status" value="1"/>
</dbReference>
<dbReference type="AlphaFoldDB" id="A0AAN8W1M1"/>
<evidence type="ECO:0000256" key="1">
    <source>
        <dbReference type="SAM" id="MobiDB-lite"/>
    </source>
</evidence>
<dbReference type="EMBL" id="JBAMMX010000005">
    <property type="protein sequence ID" value="KAK6939847.1"/>
    <property type="molecule type" value="Genomic_DNA"/>
</dbReference>
<dbReference type="PANTHER" id="PTHR37237">
    <property type="entry name" value="OS02G0567000 PROTEIN"/>
    <property type="match status" value="1"/>
</dbReference>
<proteinExistence type="predicted"/>
<keyword evidence="3" id="KW-1185">Reference proteome</keyword>
<sequence>MRGVGGPLLCIGDVLSDVGDGEGDVVKESPLSASTPSSPSSTNLRPSDLSKLFQENYDQLNEALAGTDHSWTALTLKLCTALETANKLIHTTSSNAGLLSEKLVDLEKIIKKGDSAVAAAKSMSSSLNKKNNS</sequence>
<organism evidence="2 3">
    <name type="scientific">Dillenia turbinata</name>
    <dbReference type="NCBI Taxonomy" id="194707"/>
    <lineage>
        <taxon>Eukaryota</taxon>
        <taxon>Viridiplantae</taxon>
        <taxon>Streptophyta</taxon>
        <taxon>Embryophyta</taxon>
        <taxon>Tracheophyta</taxon>
        <taxon>Spermatophyta</taxon>
        <taxon>Magnoliopsida</taxon>
        <taxon>eudicotyledons</taxon>
        <taxon>Gunneridae</taxon>
        <taxon>Pentapetalae</taxon>
        <taxon>Dilleniales</taxon>
        <taxon>Dilleniaceae</taxon>
        <taxon>Dillenia</taxon>
    </lineage>
</organism>
<gene>
    <name evidence="2" type="ORF">RJ641_029378</name>
</gene>
<dbReference type="Proteomes" id="UP001370490">
    <property type="component" value="Unassembled WGS sequence"/>
</dbReference>
<feature type="compositionally biased region" description="Low complexity" evidence="1">
    <location>
        <begin position="29"/>
        <end position="47"/>
    </location>
</feature>
<feature type="region of interest" description="Disordered" evidence="1">
    <location>
        <begin position="21"/>
        <end position="47"/>
    </location>
</feature>